<dbReference type="AlphaFoldDB" id="A0A835CKG5"/>
<comment type="caution">
    <text evidence="1">The sequence shown here is derived from an EMBL/GenBank/DDBJ whole genome shotgun (WGS) entry which is preliminary data.</text>
</comment>
<evidence type="ECO:0000313" key="1">
    <source>
        <dbReference type="EMBL" id="KAF7843390.1"/>
    </source>
</evidence>
<dbReference type="OrthoDB" id="1436691at2759"/>
<proteinExistence type="predicted"/>
<name>A0A835CKG5_9FABA</name>
<organism evidence="1 2">
    <name type="scientific">Senna tora</name>
    <dbReference type="NCBI Taxonomy" id="362788"/>
    <lineage>
        <taxon>Eukaryota</taxon>
        <taxon>Viridiplantae</taxon>
        <taxon>Streptophyta</taxon>
        <taxon>Embryophyta</taxon>
        <taxon>Tracheophyta</taxon>
        <taxon>Spermatophyta</taxon>
        <taxon>Magnoliopsida</taxon>
        <taxon>eudicotyledons</taxon>
        <taxon>Gunneridae</taxon>
        <taxon>Pentapetalae</taxon>
        <taxon>rosids</taxon>
        <taxon>fabids</taxon>
        <taxon>Fabales</taxon>
        <taxon>Fabaceae</taxon>
        <taxon>Caesalpinioideae</taxon>
        <taxon>Cassia clade</taxon>
        <taxon>Senna</taxon>
    </lineage>
</organism>
<accession>A0A835CKG5</accession>
<evidence type="ECO:0000313" key="2">
    <source>
        <dbReference type="Proteomes" id="UP000634136"/>
    </source>
</evidence>
<gene>
    <name evidence="1" type="ORF">G2W53_000295</name>
</gene>
<dbReference type="EMBL" id="JAAIUW010000001">
    <property type="protein sequence ID" value="KAF7843390.1"/>
    <property type="molecule type" value="Genomic_DNA"/>
</dbReference>
<dbReference type="Proteomes" id="UP000634136">
    <property type="component" value="Unassembled WGS sequence"/>
</dbReference>
<reference evidence="1" key="1">
    <citation type="submission" date="2020-09" db="EMBL/GenBank/DDBJ databases">
        <title>Genome-Enabled Discovery of Anthraquinone Biosynthesis in Senna tora.</title>
        <authorList>
            <person name="Kang S.-H."/>
            <person name="Pandey R.P."/>
            <person name="Lee C.-M."/>
            <person name="Sim J.-S."/>
            <person name="Jeong J.-T."/>
            <person name="Choi B.-S."/>
            <person name="Jung M."/>
            <person name="Ginzburg D."/>
            <person name="Zhao K."/>
            <person name="Won S.Y."/>
            <person name="Oh T.-J."/>
            <person name="Yu Y."/>
            <person name="Kim N.-H."/>
            <person name="Lee O.R."/>
            <person name="Lee T.-H."/>
            <person name="Bashyal P."/>
            <person name="Kim T.-S."/>
            <person name="Lee W.-H."/>
            <person name="Kawkins C."/>
            <person name="Kim C.-K."/>
            <person name="Kim J.S."/>
            <person name="Ahn B.O."/>
            <person name="Rhee S.Y."/>
            <person name="Sohng J.K."/>
        </authorList>
    </citation>
    <scope>NUCLEOTIDE SEQUENCE</scope>
    <source>
        <tissue evidence="1">Leaf</tissue>
    </source>
</reference>
<evidence type="ECO:0008006" key="3">
    <source>
        <dbReference type="Google" id="ProtNLM"/>
    </source>
</evidence>
<protein>
    <recommendedName>
        <fullName evidence="3">RNase H type-1 domain-containing protein</fullName>
    </recommendedName>
</protein>
<keyword evidence="2" id="KW-1185">Reference proteome</keyword>
<sequence>MQSSMHVEVVHIHREGNRAADTMAGHAFCGPLDLSILHEAPAFLFFVLCVDLEGG</sequence>